<gene>
    <name evidence="3" type="ORF">E2C01_032695</name>
</gene>
<feature type="transmembrane region" description="Helical" evidence="2">
    <location>
        <begin position="6"/>
        <end position="29"/>
    </location>
</feature>
<keyword evidence="4" id="KW-1185">Reference proteome</keyword>
<dbReference type="Proteomes" id="UP000324222">
    <property type="component" value="Unassembled WGS sequence"/>
</dbReference>
<evidence type="ECO:0000313" key="3">
    <source>
        <dbReference type="EMBL" id="MPC39170.1"/>
    </source>
</evidence>
<keyword evidence="2" id="KW-1133">Transmembrane helix</keyword>
<evidence type="ECO:0000256" key="1">
    <source>
        <dbReference type="SAM" id="MobiDB-lite"/>
    </source>
</evidence>
<dbReference type="EMBL" id="VSRR010004282">
    <property type="protein sequence ID" value="MPC39170.1"/>
    <property type="molecule type" value="Genomic_DNA"/>
</dbReference>
<evidence type="ECO:0000313" key="4">
    <source>
        <dbReference type="Proteomes" id="UP000324222"/>
    </source>
</evidence>
<dbReference type="AlphaFoldDB" id="A0A5B7EVX4"/>
<feature type="region of interest" description="Disordered" evidence="1">
    <location>
        <begin position="83"/>
        <end position="102"/>
    </location>
</feature>
<organism evidence="3 4">
    <name type="scientific">Portunus trituberculatus</name>
    <name type="common">Swimming crab</name>
    <name type="synonym">Neptunus trituberculatus</name>
    <dbReference type="NCBI Taxonomy" id="210409"/>
    <lineage>
        <taxon>Eukaryota</taxon>
        <taxon>Metazoa</taxon>
        <taxon>Ecdysozoa</taxon>
        <taxon>Arthropoda</taxon>
        <taxon>Crustacea</taxon>
        <taxon>Multicrustacea</taxon>
        <taxon>Malacostraca</taxon>
        <taxon>Eumalacostraca</taxon>
        <taxon>Eucarida</taxon>
        <taxon>Decapoda</taxon>
        <taxon>Pleocyemata</taxon>
        <taxon>Brachyura</taxon>
        <taxon>Eubrachyura</taxon>
        <taxon>Portunoidea</taxon>
        <taxon>Portunidae</taxon>
        <taxon>Portuninae</taxon>
        <taxon>Portunus</taxon>
    </lineage>
</organism>
<keyword evidence="2" id="KW-0472">Membrane</keyword>
<sequence length="102" mass="11581">MRISQGWVVLIVVLPVLYAYCLASSTVLLPASTGRDRSLPNEEVFWELFVFPMSRSIKITTENPNSFHSTLLEVLVVEADTETFEKSEHNTNNGSQRSDYQE</sequence>
<reference evidence="3 4" key="1">
    <citation type="submission" date="2019-05" db="EMBL/GenBank/DDBJ databases">
        <title>Another draft genome of Portunus trituberculatus and its Hox gene families provides insights of decapod evolution.</title>
        <authorList>
            <person name="Jeong J.-H."/>
            <person name="Song I."/>
            <person name="Kim S."/>
            <person name="Choi T."/>
            <person name="Kim D."/>
            <person name="Ryu S."/>
            <person name="Kim W."/>
        </authorList>
    </citation>
    <scope>NUCLEOTIDE SEQUENCE [LARGE SCALE GENOMIC DNA]</scope>
    <source>
        <tissue evidence="3">Muscle</tissue>
    </source>
</reference>
<feature type="compositionally biased region" description="Polar residues" evidence="1">
    <location>
        <begin position="90"/>
        <end position="102"/>
    </location>
</feature>
<proteinExistence type="predicted"/>
<comment type="caution">
    <text evidence="3">The sequence shown here is derived from an EMBL/GenBank/DDBJ whole genome shotgun (WGS) entry which is preliminary data.</text>
</comment>
<evidence type="ECO:0000256" key="2">
    <source>
        <dbReference type="SAM" id="Phobius"/>
    </source>
</evidence>
<name>A0A5B7EVX4_PORTR</name>
<keyword evidence="2" id="KW-0812">Transmembrane</keyword>
<accession>A0A5B7EVX4</accession>
<protein>
    <submittedName>
        <fullName evidence="3">Uncharacterized protein</fullName>
    </submittedName>
</protein>